<dbReference type="EMBL" id="QKWK01000011">
    <property type="protein sequence ID" value="TXT05925.1"/>
    <property type="molecule type" value="Genomic_DNA"/>
</dbReference>
<gene>
    <name evidence="1" type="ORF">VHUM_03686</name>
</gene>
<dbReference type="Proteomes" id="UP000473826">
    <property type="component" value="Unassembled WGS sequence"/>
</dbReference>
<protein>
    <submittedName>
        <fullName evidence="1">Uncharacterized protein</fullName>
    </submittedName>
</protein>
<sequence>MRAAKRPSR</sequence>
<reference evidence="1 2" key="1">
    <citation type="journal article" date="2019" name="PLoS Genet.">
        <title>Convergent evolution of linked mating-type loci in basidiomycete fungi.</title>
        <authorList>
            <person name="Sun S."/>
            <person name="Coelho M.A."/>
            <person name="Heitman J."/>
            <person name="Nowrousian M."/>
        </authorList>
    </citation>
    <scope>NUCLEOTIDE SEQUENCE [LARGE SCALE GENOMIC DNA]</scope>
    <source>
        <strain evidence="1 2">CBS 4282</strain>
    </source>
</reference>
<comment type="caution">
    <text evidence="1">The sequence shown here is derived from an EMBL/GenBank/DDBJ whole genome shotgun (WGS) entry which is preliminary data.</text>
</comment>
<evidence type="ECO:0000313" key="1">
    <source>
        <dbReference type="EMBL" id="TXT05925.1"/>
    </source>
</evidence>
<name>A0A7D8Z046_VANHU</name>
<accession>A0A7D8Z046</accession>
<organism evidence="1 2">
    <name type="scientific">Vanrija humicola</name>
    <name type="common">Yeast</name>
    <name type="synonym">Cryptococcus humicola</name>
    <dbReference type="NCBI Taxonomy" id="5417"/>
    <lineage>
        <taxon>Eukaryota</taxon>
        <taxon>Fungi</taxon>
        <taxon>Dikarya</taxon>
        <taxon>Basidiomycota</taxon>
        <taxon>Agaricomycotina</taxon>
        <taxon>Tremellomycetes</taxon>
        <taxon>Trichosporonales</taxon>
        <taxon>Trichosporonaceae</taxon>
        <taxon>Vanrija</taxon>
    </lineage>
</organism>
<evidence type="ECO:0000313" key="2">
    <source>
        <dbReference type="Proteomes" id="UP000473826"/>
    </source>
</evidence>
<keyword evidence="2" id="KW-1185">Reference proteome</keyword>
<proteinExistence type="predicted"/>